<organism evidence="3 4">
    <name type="scientific">Clostridium weizhouense</name>
    <dbReference type="NCBI Taxonomy" id="2859781"/>
    <lineage>
        <taxon>Bacteria</taxon>
        <taxon>Bacillati</taxon>
        <taxon>Bacillota</taxon>
        <taxon>Clostridia</taxon>
        <taxon>Eubacteriales</taxon>
        <taxon>Clostridiaceae</taxon>
        <taxon>Clostridium</taxon>
    </lineage>
</organism>
<accession>A0ABS7APG5</accession>
<evidence type="ECO:0000259" key="1">
    <source>
        <dbReference type="Pfam" id="PF23571"/>
    </source>
</evidence>
<feature type="domain" description="GH3 C-terminal" evidence="2">
    <location>
        <begin position="433"/>
        <end position="544"/>
    </location>
</feature>
<dbReference type="EMBL" id="JAHXPT010000008">
    <property type="protein sequence ID" value="MBW6410558.1"/>
    <property type="molecule type" value="Genomic_DNA"/>
</dbReference>
<evidence type="ECO:0000313" key="3">
    <source>
        <dbReference type="EMBL" id="MBW6410558.1"/>
    </source>
</evidence>
<name>A0ABS7APG5_9CLOT</name>
<feature type="domain" description="GH3 middle" evidence="1">
    <location>
        <begin position="345"/>
        <end position="417"/>
    </location>
</feature>
<dbReference type="Proteomes" id="UP001519921">
    <property type="component" value="Unassembled WGS sequence"/>
</dbReference>
<protein>
    <submittedName>
        <fullName evidence="3">GH3 auxin-responsive promoter family protein</fullName>
    </submittedName>
</protein>
<comment type="caution">
    <text evidence="3">The sequence shown here is derived from an EMBL/GenBank/DDBJ whole genome shotgun (WGS) entry which is preliminary data.</text>
</comment>
<dbReference type="InterPro" id="IPR055378">
    <property type="entry name" value="GH3_C"/>
</dbReference>
<evidence type="ECO:0000313" key="4">
    <source>
        <dbReference type="Proteomes" id="UP001519921"/>
    </source>
</evidence>
<proteinExistence type="predicted"/>
<dbReference type="InterPro" id="IPR055377">
    <property type="entry name" value="GH3_M"/>
</dbReference>
<dbReference type="Pfam" id="PF23571">
    <property type="entry name" value="GH3_M"/>
    <property type="match status" value="1"/>
</dbReference>
<dbReference type="RefSeq" id="WP_219779994.1">
    <property type="nucleotide sequence ID" value="NZ_JAHXPT010000008.1"/>
</dbReference>
<gene>
    <name evidence="3" type="ORF">KYD98_10670</name>
</gene>
<dbReference type="Pfam" id="PF03321">
    <property type="entry name" value="GH3"/>
    <property type="match status" value="1"/>
</dbReference>
<dbReference type="Pfam" id="PF23572">
    <property type="entry name" value="GH3_C"/>
    <property type="match status" value="1"/>
</dbReference>
<keyword evidence="4" id="KW-1185">Reference proteome</keyword>
<dbReference type="PANTHER" id="PTHR31901">
    <property type="entry name" value="GH3 DOMAIN-CONTAINING PROTEIN"/>
    <property type="match status" value="1"/>
</dbReference>
<dbReference type="InterPro" id="IPR004993">
    <property type="entry name" value="GH3"/>
</dbReference>
<sequence>MNIFSKLLYLTMLKVSKKIEKEFEYNTNNMKQVNRDLLLKILNNNINTEFGKKYRFKEIKSIEEYKQNIPLCTYDDYKEYIEKIAQGKKNILTTDNVSYLARTSGTTGTQKLIPITNLGKKVASKYNGILPQKFIYNNLKDKWNYGKGVMITDIIVGTYTKAGIPISAASSGGMKSLKNIIPFIWTSPVEVMELKDKESAFYLHALFALVDKNLMYISGIFVSTILDFFRLIEEKHELLIEDIRNGKINEKIIIDDDIRKKLNKKLHASKKRADELEKEFYKGFNGIAKRIWPSIAYIACVTGANFSLYNSNVEFYIDKLPVCSIAYGASEGMIGINPYINKIEYVLLPDSCYFEFIDVKDIEKKNPYTSNIDEIIIGKSYEIVITNLNGLYRYRLGDIVKVVGFYNKTPKIEFLYRKNQLLNMVSEKTTEQHLRYAIDKTVNKLNLKLVDYTTCPDNNTTPGRYIIYLELRNFNNEYNIMEIEKKLDSELKNANLAYGRFRDNNRLDQLKLVIVEEGAFNNLKDKLVKKGVSRSQLKVPRVISKDYIKDNMLLKI</sequence>
<dbReference type="PANTHER" id="PTHR31901:SF9">
    <property type="entry name" value="GH3 DOMAIN-CONTAINING PROTEIN"/>
    <property type="match status" value="1"/>
</dbReference>
<reference evidence="3 4" key="1">
    <citation type="submission" date="2021-07" db="EMBL/GenBank/DDBJ databases">
        <title>Clostridium weizhouense sp. nov., an anaerobic bacterium isolated from activated sludge of Petroleum wastewater.</title>
        <authorList>
            <person name="Li Q."/>
        </authorList>
    </citation>
    <scope>NUCLEOTIDE SEQUENCE [LARGE SCALE GENOMIC DNA]</scope>
    <source>
        <strain evidence="3 4">YB-6</strain>
    </source>
</reference>
<evidence type="ECO:0000259" key="2">
    <source>
        <dbReference type="Pfam" id="PF23572"/>
    </source>
</evidence>